<dbReference type="EMBL" id="OZ034831">
    <property type="protein sequence ID" value="CAL1688640.1"/>
    <property type="molecule type" value="Genomic_DNA"/>
</dbReference>
<keyword evidence="1" id="KW-0812">Transmembrane</keyword>
<sequence length="840" mass="94816">MIRLYCWIILFILGIFAQDNTYRNVASTLRECYENRYLLEKDNRLPHTLNTLIAILEKIETQNIERGLNMDLRKLAVGIMHRFRQDGIEKNPAVQQQSGILPYRAAGQAQKYLQILRFVPEKTLSEISLPYNIISDIERCTLHFMLSSSIEIYERGNEGTVCRYADSMYRSARSVDNKHSINTNFNIDDDVETLTPEQIGVITNHKNGITEDTVDPNAFYPELPPNHPKSARIFALPPRSKCPVENGVIKTNWGPVSAGPLIAGIAAGLQPEIVKLSEVFPNEPLERRSNLSELLLDNRWIATVAGDLAEVTLIQGPTNEKLSVGVNGNWNSSSVPRWYFLKSNEKLQFTTAEIRGDLDGLILANEIESLYSKIPTLKLSQILDMYYNARGLFNPSIRACNRKTLFKTLAENSTMIAQAYSASLVLEEYLHKATMDDNVIERFAMQAANELSLYIQSSMNKDLSCQDEETASFNNVIQIAIDLTIILDTKWPFDSIQPIIANILDNMRINRYNSQFTIINGFDSSIIVNSTNSILDFGYYNITNYQNVSNGFDVPKLFDKLISLQKKKLDDERYGLGHAKSDVVLIIPYISSISNTDKEYCIEQIRKMREQIPDTTLLILTYGSKDRWSDFVSNPTTDLFSITTMDNMQGTSTTIVNLISRIKQVPQRLLNTQCGADYSVVGSTNSFSDYIEPATIVSYKLHPNYFFSSDSDHISTIMIEGSGSGNLKVCTSRHFINFNSTEDTSVSCASISNNKHTVTFSCDEAGLIHLCNPLYLSITANSTITNYQCSDKECRFPHMIKYTVSYENLVCVSSAHINMLSISVLIISMIYMLFNTQNIT</sequence>
<organism evidence="3 4">
    <name type="scientific">Lasius platythorax</name>
    <dbReference type="NCBI Taxonomy" id="488582"/>
    <lineage>
        <taxon>Eukaryota</taxon>
        <taxon>Metazoa</taxon>
        <taxon>Ecdysozoa</taxon>
        <taxon>Arthropoda</taxon>
        <taxon>Hexapoda</taxon>
        <taxon>Insecta</taxon>
        <taxon>Pterygota</taxon>
        <taxon>Neoptera</taxon>
        <taxon>Endopterygota</taxon>
        <taxon>Hymenoptera</taxon>
        <taxon>Apocrita</taxon>
        <taxon>Aculeata</taxon>
        <taxon>Formicoidea</taxon>
        <taxon>Formicidae</taxon>
        <taxon>Formicinae</taxon>
        <taxon>Lasius</taxon>
        <taxon>Lasius</taxon>
    </lineage>
</organism>
<keyword evidence="1" id="KW-1133">Transmembrane helix</keyword>
<evidence type="ECO:0000256" key="2">
    <source>
        <dbReference type="SAM" id="SignalP"/>
    </source>
</evidence>
<evidence type="ECO:0000256" key="1">
    <source>
        <dbReference type="SAM" id="Phobius"/>
    </source>
</evidence>
<keyword evidence="2" id="KW-0732">Signal</keyword>
<accession>A0AAV2P6R7</accession>
<feature type="signal peptide" evidence="2">
    <location>
        <begin position="1"/>
        <end position="17"/>
    </location>
</feature>
<evidence type="ECO:0000313" key="4">
    <source>
        <dbReference type="Proteomes" id="UP001497644"/>
    </source>
</evidence>
<dbReference type="AlphaFoldDB" id="A0AAV2P6R7"/>
<gene>
    <name evidence="3" type="ORF">LPLAT_LOCUS13665</name>
</gene>
<feature type="transmembrane region" description="Helical" evidence="1">
    <location>
        <begin position="815"/>
        <end position="834"/>
    </location>
</feature>
<proteinExistence type="predicted"/>
<feature type="chain" id="PRO_5043618099" evidence="2">
    <location>
        <begin position="18"/>
        <end position="840"/>
    </location>
</feature>
<reference evidence="3" key="1">
    <citation type="submission" date="2024-04" db="EMBL/GenBank/DDBJ databases">
        <authorList>
            <consortium name="Molecular Ecology Group"/>
        </authorList>
    </citation>
    <scope>NUCLEOTIDE SEQUENCE</scope>
</reference>
<dbReference type="Proteomes" id="UP001497644">
    <property type="component" value="Chromosome 8"/>
</dbReference>
<name>A0AAV2P6R7_9HYME</name>
<protein>
    <submittedName>
        <fullName evidence="3">Uncharacterized protein</fullName>
    </submittedName>
</protein>
<keyword evidence="4" id="KW-1185">Reference proteome</keyword>
<keyword evidence="1" id="KW-0472">Membrane</keyword>
<evidence type="ECO:0000313" key="3">
    <source>
        <dbReference type="EMBL" id="CAL1688640.1"/>
    </source>
</evidence>